<evidence type="ECO:0000313" key="3">
    <source>
        <dbReference type="EMBL" id="SCC82133.1"/>
    </source>
</evidence>
<keyword evidence="1" id="KW-0812">Transmembrane</keyword>
<dbReference type="RefSeq" id="WP_074445683.1">
    <property type="nucleotide sequence ID" value="NZ_FMBM01000002.1"/>
</dbReference>
<organism evidence="2 4">
    <name type="scientific">Saliniramus fredricksonii</name>
    <dbReference type="NCBI Taxonomy" id="1653334"/>
    <lineage>
        <taxon>Bacteria</taxon>
        <taxon>Pseudomonadati</taxon>
        <taxon>Pseudomonadota</taxon>
        <taxon>Alphaproteobacteria</taxon>
        <taxon>Hyphomicrobiales</taxon>
        <taxon>Salinarimonadaceae</taxon>
        <taxon>Saliniramus</taxon>
    </lineage>
</organism>
<dbReference type="Proteomes" id="UP000050497">
    <property type="component" value="Unassembled WGS sequence"/>
</dbReference>
<evidence type="ECO:0000313" key="2">
    <source>
        <dbReference type="EMBL" id="KPQ09816.1"/>
    </source>
</evidence>
<proteinExistence type="predicted"/>
<keyword evidence="5" id="KW-1185">Reference proteome</keyword>
<evidence type="ECO:0000313" key="5">
    <source>
        <dbReference type="Proteomes" id="UP000182800"/>
    </source>
</evidence>
<reference evidence="3 5" key="2">
    <citation type="submission" date="2016-08" db="EMBL/GenBank/DDBJ databases">
        <authorList>
            <person name="Varghese N."/>
            <person name="Submissions Spin"/>
        </authorList>
    </citation>
    <scope>NUCLEOTIDE SEQUENCE [LARGE SCALE GENOMIC DNA]</scope>
    <source>
        <strain evidence="3 5">HL-109</strain>
    </source>
</reference>
<evidence type="ECO:0000256" key="1">
    <source>
        <dbReference type="SAM" id="Phobius"/>
    </source>
</evidence>
<dbReference type="Proteomes" id="UP000182800">
    <property type="component" value="Unassembled WGS sequence"/>
</dbReference>
<name>A0A0P7X4S7_9HYPH</name>
<keyword evidence="1" id="KW-0472">Membrane</keyword>
<reference evidence="2 4" key="1">
    <citation type="submission" date="2015-09" db="EMBL/GenBank/DDBJ databases">
        <title>Identification and resolution of microdiversity through metagenomic sequencing of parallel consortia.</title>
        <authorList>
            <person name="Nelson W.C."/>
            <person name="Romine M.F."/>
            <person name="Lindemann S.R."/>
        </authorList>
    </citation>
    <scope>NUCLEOTIDE SEQUENCE [LARGE SCALE GENOMIC DNA]</scope>
    <source>
        <strain evidence="2">HL-109</strain>
    </source>
</reference>
<evidence type="ECO:0000313" key="4">
    <source>
        <dbReference type="Proteomes" id="UP000050497"/>
    </source>
</evidence>
<dbReference type="EMBL" id="FMBM01000002">
    <property type="protein sequence ID" value="SCC82133.1"/>
    <property type="molecule type" value="Genomic_DNA"/>
</dbReference>
<dbReference type="AlphaFoldDB" id="A0A0P7X4S7"/>
<dbReference type="STRING" id="1653334.GA0071312_3111"/>
<dbReference type="PROSITE" id="PS51257">
    <property type="entry name" value="PROKAR_LIPOPROTEIN"/>
    <property type="match status" value="1"/>
</dbReference>
<gene>
    <name evidence="3" type="ORF">GA0071312_3111</name>
    <name evidence="2" type="ORF">HLUCCO17_13040</name>
</gene>
<dbReference type="EMBL" id="LJSX01000021">
    <property type="protein sequence ID" value="KPQ09816.1"/>
    <property type="molecule type" value="Genomic_DNA"/>
</dbReference>
<sequence>MHDATRRKTIQWAHILLAACLGGFLYSPLSMIPEARAAVLYGVFPVIALTGLILWQWGRLKRLFVRRRNRAGQGGSS</sequence>
<feature type="transmembrane region" description="Helical" evidence="1">
    <location>
        <begin position="38"/>
        <end position="58"/>
    </location>
</feature>
<comment type="caution">
    <text evidence="2">The sequence shown here is derived from an EMBL/GenBank/DDBJ whole genome shotgun (WGS) entry which is preliminary data.</text>
</comment>
<accession>A0A0P7X4S7</accession>
<feature type="transmembrane region" description="Helical" evidence="1">
    <location>
        <begin position="12"/>
        <end position="32"/>
    </location>
</feature>
<protein>
    <submittedName>
        <fullName evidence="2">Uncharacterized protein</fullName>
    </submittedName>
</protein>
<keyword evidence="1" id="KW-1133">Transmembrane helix</keyword>